<dbReference type="PANTHER" id="PTHR43840">
    <property type="entry name" value="MITOCHONDRIAL METAL TRANSPORTER 1-RELATED"/>
    <property type="match status" value="1"/>
</dbReference>
<feature type="transmembrane region" description="Helical" evidence="7">
    <location>
        <begin position="80"/>
        <end position="99"/>
    </location>
</feature>
<feature type="transmembrane region" description="Helical" evidence="7">
    <location>
        <begin position="7"/>
        <end position="30"/>
    </location>
</feature>
<dbReference type="GO" id="GO:0006882">
    <property type="term" value="P:intracellular zinc ion homeostasis"/>
    <property type="evidence" value="ECO:0007669"/>
    <property type="project" value="TreeGrafter"/>
</dbReference>
<dbReference type="Gene3D" id="3.30.70.1350">
    <property type="entry name" value="Cation efflux protein, cytoplasmic domain"/>
    <property type="match status" value="1"/>
</dbReference>
<feature type="transmembrane region" description="Helical" evidence="7">
    <location>
        <begin position="150"/>
        <end position="167"/>
    </location>
</feature>
<dbReference type="PANTHER" id="PTHR43840:SF15">
    <property type="entry name" value="MITOCHONDRIAL METAL TRANSPORTER 1-RELATED"/>
    <property type="match status" value="1"/>
</dbReference>
<evidence type="ECO:0000256" key="1">
    <source>
        <dbReference type="ARBA" id="ARBA00004141"/>
    </source>
</evidence>
<feature type="transmembrane region" description="Helical" evidence="7">
    <location>
        <begin position="111"/>
        <end position="129"/>
    </location>
</feature>
<dbReference type="EMBL" id="MFFM01000028">
    <property type="protein sequence ID" value="OGF12884.1"/>
    <property type="molecule type" value="Genomic_DNA"/>
</dbReference>
<dbReference type="Pfam" id="PF16916">
    <property type="entry name" value="ZT_dimer"/>
    <property type="match status" value="1"/>
</dbReference>
<proteinExistence type="inferred from homology"/>
<dbReference type="SUPFAM" id="SSF160240">
    <property type="entry name" value="Cation efflux protein cytoplasmic domain-like"/>
    <property type="match status" value="1"/>
</dbReference>
<evidence type="ECO:0000259" key="8">
    <source>
        <dbReference type="Pfam" id="PF01545"/>
    </source>
</evidence>
<name>A0A1F5RES5_9BACT</name>
<keyword evidence="6 7" id="KW-0472">Membrane</keyword>
<dbReference type="Proteomes" id="UP000177230">
    <property type="component" value="Unassembled WGS sequence"/>
</dbReference>
<evidence type="ECO:0000313" key="10">
    <source>
        <dbReference type="EMBL" id="OGF12884.1"/>
    </source>
</evidence>
<dbReference type="Gene3D" id="1.20.1510.10">
    <property type="entry name" value="Cation efflux protein transmembrane domain"/>
    <property type="match status" value="1"/>
</dbReference>
<dbReference type="SUPFAM" id="SSF161111">
    <property type="entry name" value="Cation efflux protein transmembrane domain-like"/>
    <property type="match status" value="1"/>
</dbReference>
<dbReference type="InterPro" id="IPR058533">
    <property type="entry name" value="Cation_efflux_TM"/>
</dbReference>
<comment type="subcellular location">
    <subcellularLocation>
        <location evidence="1">Membrane</location>
        <topology evidence="1">Multi-pass membrane protein</topology>
    </subcellularLocation>
</comment>
<evidence type="ECO:0000256" key="3">
    <source>
        <dbReference type="ARBA" id="ARBA00022448"/>
    </source>
</evidence>
<evidence type="ECO:0000256" key="4">
    <source>
        <dbReference type="ARBA" id="ARBA00022692"/>
    </source>
</evidence>
<accession>A0A1F5RES5</accession>
<dbReference type="GO" id="GO:0005886">
    <property type="term" value="C:plasma membrane"/>
    <property type="evidence" value="ECO:0007669"/>
    <property type="project" value="TreeGrafter"/>
</dbReference>
<gene>
    <name evidence="10" type="ORF">A2024_11690</name>
</gene>
<dbReference type="AlphaFoldDB" id="A0A1F5RES5"/>
<feature type="domain" description="Cation efflux protein cytoplasmic" evidence="9">
    <location>
        <begin position="209"/>
        <end position="282"/>
    </location>
</feature>
<reference evidence="10 11" key="1">
    <citation type="journal article" date="2016" name="Nat. Commun.">
        <title>Thousands of microbial genomes shed light on interconnected biogeochemical processes in an aquifer system.</title>
        <authorList>
            <person name="Anantharaman K."/>
            <person name="Brown C.T."/>
            <person name="Hug L.A."/>
            <person name="Sharon I."/>
            <person name="Castelle C.J."/>
            <person name="Probst A.J."/>
            <person name="Thomas B.C."/>
            <person name="Singh A."/>
            <person name="Wilkins M.J."/>
            <person name="Karaoz U."/>
            <person name="Brodie E.L."/>
            <person name="Williams K.H."/>
            <person name="Hubbard S.S."/>
            <person name="Banfield J.F."/>
        </authorList>
    </citation>
    <scope>NUCLEOTIDE SEQUENCE [LARGE SCALE GENOMIC DNA]</scope>
</reference>
<dbReference type="InterPro" id="IPR002524">
    <property type="entry name" value="Cation_efflux"/>
</dbReference>
<dbReference type="InterPro" id="IPR036837">
    <property type="entry name" value="Cation_efflux_CTD_sf"/>
</dbReference>
<dbReference type="InterPro" id="IPR050291">
    <property type="entry name" value="CDF_Transporter"/>
</dbReference>
<comment type="similarity">
    <text evidence="2">Belongs to the cation diffusion facilitator (CDF) transporter (TC 2.A.4) family.</text>
</comment>
<dbReference type="NCBIfam" id="TIGR01297">
    <property type="entry name" value="CDF"/>
    <property type="match status" value="1"/>
</dbReference>
<organism evidence="10 11">
    <name type="scientific">Candidatus Edwardsbacteria bacterium GWF2_54_11</name>
    <dbReference type="NCBI Taxonomy" id="1817851"/>
    <lineage>
        <taxon>Bacteria</taxon>
        <taxon>Candidatus Edwardsiibacteriota</taxon>
    </lineage>
</organism>
<keyword evidence="4 7" id="KW-0812">Transmembrane</keyword>
<evidence type="ECO:0000256" key="6">
    <source>
        <dbReference type="ARBA" id="ARBA00023136"/>
    </source>
</evidence>
<evidence type="ECO:0000313" key="11">
    <source>
        <dbReference type="Proteomes" id="UP000177230"/>
    </source>
</evidence>
<dbReference type="GO" id="GO:0015341">
    <property type="term" value="F:zinc efflux antiporter activity"/>
    <property type="evidence" value="ECO:0007669"/>
    <property type="project" value="TreeGrafter"/>
</dbReference>
<dbReference type="Pfam" id="PF01545">
    <property type="entry name" value="Cation_efflux"/>
    <property type="match status" value="1"/>
</dbReference>
<protein>
    <submittedName>
        <fullName evidence="10">Uncharacterized protein</fullName>
    </submittedName>
</protein>
<keyword evidence="5 7" id="KW-1133">Transmembrane helix</keyword>
<comment type="caution">
    <text evidence="10">The sequence shown here is derived from an EMBL/GenBank/DDBJ whole genome shotgun (WGS) entry which is preliminary data.</text>
</comment>
<dbReference type="InterPro" id="IPR027470">
    <property type="entry name" value="Cation_efflux_CTD"/>
</dbReference>
<dbReference type="GO" id="GO:0015093">
    <property type="term" value="F:ferrous iron transmembrane transporter activity"/>
    <property type="evidence" value="ECO:0007669"/>
    <property type="project" value="TreeGrafter"/>
</dbReference>
<evidence type="ECO:0000259" key="9">
    <source>
        <dbReference type="Pfam" id="PF16916"/>
    </source>
</evidence>
<evidence type="ECO:0000256" key="2">
    <source>
        <dbReference type="ARBA" id="ARBA00008114"/>
    </source>
</evidence>
<dbReference type="GO" id="GO:0015086">
    <property type="term" value="F:cadmium ion transmembrane transporter activity"/>
    <property type="evidence" value="ECO:0007669"/>
    <property type="project" value="TreeGrafter"/>
</dbReference>
<feature type="transmembrane region" description="Helical" evidence="7">
    <location>
        <begin position="42"/>
        <end position="59"/>
    </location>
</feature>
<evidence type="ECO:0000256" key="7">
    <source>
        <dbReference type="SAM" id="Phobius"/>
    </source>
</evidence>
<sequence length="287" mass="30940">MSITKKGMALFTLAGGLVIFGMKLAAYFLSGSVALLSDAMESVVNIIASGIMLYAVCLADSPADSSHNYGHQKVENISSLIEGFLILVAAVLITEKAVFRLLHPTELSNVNLALVVSLMATALNGLLSWMLLRTSRKFGSIALEGDSKHLLSDVLSSVAVVAGLIVAKFTGWAFLDSALAIGVAIVLAKMGIDLIKKSSTGLMDQSCPEEEARIVEILKKHDGLFVDFHDIKTRRSGNKVFSELHLTVKGDKTVEEAHNLTDHLEEDLQNEMPEVSITIHVETPPKK</sequence>
<keyword evidence="3" id="KW-0813">Transport</keyword>
<dbReference type="InterPro" id="IPR027469">
    <property type="entry name" value="Cation_efflux_TMD_sf"/>
</dbReference>
<evidence type="ECO:0000256" key="5">
    <source>
        <dbReference type="ARBA" id="ARBA00022989"/>
    </source>
</evidence>
<feature type="domain" description="Cation efflux protein transmembrane" evidence="8">
    <location>
        <begin position="15"/>
        <end position="203"/>
    </location>
</feature>